<feature type="domain" description="Major facilitator superfamily (MFS) profile" evidence="6">
    <location>
        <begin position="19"/>
        <end position="434"/>
    </location>
</feature>
<dbReference type="InterPro" id="IPR005829">
    <property type="entry name" value="Sugar_transporter_CS"/>
</dbReference>
<dbReference type="PANTHER" id="PTHR23508:SF10">
    <property type="entry name" value="CARBOXYLIC ACID TRANSPORTER PROTEIN HOMOLOG"/>
    <property type="match status" value="1"/>
</dbReference>
<protein>
    <submittedName>
        <fullName evidence="7">MFS transporter</fullName>
    </submittedName>
</protein>
<feature type="transmembrane region" description="Helical" evidence="5">
    <location>
        <begin position="380"/>
        <end position="404"/>
    </location>
</feature>
<dbReference type="Gene3D" id="1.20.1250.20">
    <property type="entry name" value="MFS general substrate transporter like domains"/>
    <property type="match status" value="1"/>
</dbReference>
<feature type="transmembrane region" description="Helical" evidence="5">
    <location>
        <begin position="345"/>
        <end position="368"/>
    </location>
</feature>
<dbReference type="InterPro" id="IPR036259">
    <property type="entry name" value="MFS_trans_sf"/>
</dbReference>
<keyword evidence="4 5" id="KW-0472">Membrane</keyword>
<feature type="transmembrane region" description="Helical" evidence="5">
    <location>
        <begin position="56"/>
        <end position="76"/>
    </location>
</feature>
<dbReference type="PROSITE" id="PS50850">
    <property type="entry name" value="MFS"/>
    <property type="match status" value="1"/>
</dbReference>
<evidence type="ECO:0000313" key="8">
    <source>
        <dbReference type="Proteomes" id="UP001162740"/>
    </source>
</evidence>
<evidence type="ECO:0000256" key="3">
    <source>
        <dbReference type="ARBA" id="ARBA00022989"/>
    </source>
</evidence>
<feature type="transmembrane region" description="Helical" evidence="5">
    <location>
        <begin position="294"/>
        <end position="315"/>
    </location>
</feature>
<keyword evidence="2 5" id="KW-0812">Transmembrane</keyword>
<dbReference type="Proteomes" id="UP001162740">
    <property type="component" value="Chromosome"/>
</dbReference>
<feature type="transmembrane region" description="Helical" evidence="5">
    <location>
        <begin position="410"/>
        <end position="430"/>
    </location>
</feature>
<proteinExistence type="predicted"/>
<feature type="transmembrane region" description="Helical" evidence="5">
    <location>
        <begin position="174"/>
        <end position="194"/>
    </location>
</feature>
<dbReference type="RefSeq" id="WP_229583456.1">
    <property type="nucleotide sequence ID" value="NZ_CP083974.1"/>
</dbReference>
<sequence>MDVISKINSSKMKPYQWLIVFLCMFCNMLDGFDFFAMGFVLPHLPTDFATPSEKGYLISAGLLGMAAGAIFVAPLADRYGRRRLILAGLTLNIVSMITTALAPNTAVMLGGRFLTGIGVGVISATMIVVAQEYSSAARRNFAIGLVTVGFPLGSTLAGLTGVSLMSLFGGAWQAMFWVGATVSAVGLILVAALLPETLTFLLSAGKSGAHDQVARIATKLGIEYTPTTGQRPDSSTSAVPSVQDKPRVLSAALRERTILLWIGYAFLTAAYYFVGTWTPQLIADASGSPQDGAVAGTIISIGSLAGSIIFGLIGLKFLATRIAWIALSLAVVSLVLFTVTMGGPIALVMATALGLAVFVSVSSYTAMAPPMYPALARARGYGLMVGISRIGAIITPVLAGYASGSIAPKYIFLAASIPLAISALAALRLWSITRSQFTAELAEAAAIRTAAHTPNDESRTAVR</sequence>
<accession>A0AA47A6Z5</accession>
<dbReference type="SUPFAM" id="SSF103473">
    <property type="entry name" value="MFS general substrate transporter"/>
    <property type="match status" value="1"/>
</dbReference>
<feature type="transmembrane region" description="Helical" evidence="5">
    <location>
        <begin position="141"/>
        <end position="168"/>
    </location>
</feature>
<comment type="subcellular location">
    <subcellularLocation>
        <location evidence="1">Cell membrane</location>
        <topology evidence="1">Multi-pass membrane protein</topology>
    </subcellularLocation>
</comment>
<dbReference type="GO" id="GO:0046943">
    <property type="term" value="F:carboxylic acid transmembrane transporter activity"/>
    <property type="evidence" value="ECO:0007669"/>
    <property type="project" value="TreeGrafter"/>
</dbReference>
<evidence type="ECO:0000256" key="5">
    <source>
        <dbReference type="SAM" id="Phobius"/>
    </source>
</evidence>
<evidence type="ECO:0000313" key="7">
    <source>
        <dbReference type="EMBL" id="UZF45699.1"/>
    </source>
</evidence>
<dbReference type="PROSITE" id="PS00216">
    <property type="entry name" value="SUGAR_TRANSPORT_1"/>
    <property type="match status" value="1"/>
</dbReference>
<keyword evidence="3 5" id="KW-1133">Transmembrane helix</keyword>
<gene>
    <name evidence="7" type="ORF">KUM34_003120</name>
</gene>
<dbReference type="AlphaFoldDB" id="A0AA47A6Z5"/>
<evidence type="ECO:0000259" key="6">
    <source>
        <dbReference type="PROSITE" id="PS50850"/>
    </source>
</evidence>
<feature type="transmembrane region" description="Helical" evidence="5">
    <location>
        <begin position="15"/>
        <end position="36"/>
    </location>
</feature>
<dbReference type="Pfam" id="PF07690">
    <property type="entry name" value="MFS_1"/>
    <property type="match status" value="1"/>
</dbReference>
<name>A0AA47A6Z5_RHORH</name>
<feature type="transmembrane region" description="Helical" evidence="5">
    <location>
        <begin position="257"/>
        <end position="274"/>
    </location>
</feature>
<feature type="transmembrane region" description="Helical" evidence="5">
    <location>
        <begin position="83"/>
        <end position="103"/>
    </location>
</feature>
<dbReference type="PANTHER" id="PTHR23508">
    <property type="entry name" value="CARBOXYLIC ACID TRANSPORTER PROTEIN HOMOLOG"/>
    <property type="match status" value="1"/>
</dbReference>
<organism evidence="7 8">
    <name type="scientific">Rhodococcus rhodochrous</name>
    <dbReference type="NCBI Taxonomy" id="1829"/>
    <lineage>
        <taxon>Bacteria</taxon>
        <taxon>Bacillati</taxon>
        <taxon>Actinomycetota</taxon>
        <taxon>Actinomycetes</taxon>
        <taxon>Mycobacteriales</taxon>
        <taxon>Nocardiaceae</taxon>
        <taxon>Rhodococcus</taxon>
    </lineage>
</organism>
<dbReference type="InterPro" id="IPR011701">
    <property type="entry name" value="MFS"/>
</dbReference>
<reference evidence="7 8" key="1">
    <citation type="journal article" date="2021" name="Front. Microbiol.">
        <title>Bacterial Transformation of Aromatic Monomers in Softwood Black Liquor.</title>
        <authorList>
            <person name="Navas L.E."/>
            <person name="Dexter G."/>
            <person name="Liu J."/>
            <person name="Levy-Booth D."/>
            <person name="Cho M."/>
            <person name="Jang S.K."/>
            <person name="Mansfield S.D."/>
            <person name="Renneckar S."/>
            <person name="Mohn W.W."/>
            <person name="Eltis L.D."/>
        </authorList>
    </citation>
    <scope>NUCLEOTIDE SEQUENCE [LARGE SCALE GENOMIC DNA]</scope>
    <source>
        <strain evidence="7 8">GD02</strain>
    </source>
</reference>
<evidence type="ECO:0000256" key="2">
    <source>
        <dbReference type="ARBA" id="ARBA00022692"/>
    </source>
</evidence>
<evidence type="ECO:0000256" key="4">
    <source>
        <dbReference type="ARBA" id="ARBA00023136"/>
    </source>
</evidence>
<feature type="transmembrane region" description="Helical" evidence="5">
    <location>
        <begin position="109"/>
        <end position="129"/>
    </location>
</feature>
<feature type="transmembrane region" description="Helical" evidence="5">
    <location>
        <begin position="322"/>
        <end position="339"/>
    </location>
</feature>
<dbReference type="InterPro" id="IPR020846">
    <property type="entry name" value="MFS_dom"/>
</dbReference>
<evidence type="ECO:0000256" key="1">
    <source>
        <dbReference type="ARBA" id="ARBA00004651"/>
    </source>
</evidence>
<dbReference type="GO" id="GO:0005886">
    <property type="term" value="C:plasma membrane"/>
    <property type="evidence" value="ECO:0007669"/>
    <property type="project" value="UniProtKB-SubCell"/>
</dbReference>
<dbReference type="EMBL" id="CP083974">
    <property type="protein sequence ID" value="UZF45699.1"/>
    <property type="molecule type" value="Genomic_DNA"/>
</dbReference>